<dbReference type="GO" id="GO:0046872">
    <property type="term" value="F:metal ion binding"/>
    <property type="evidence" value="ECO:0007669"/>
    <property type="project" value="InterPro"/>
</dbReference>
<accession>A0A9D1KLR2</accession>
<reference evidence="2" key="1">
    <citation type="submission" date="2020-10" db="EMBL/GenBank/DDBJ databases">
        <authorList>
            <person name="Gilroy R."/>
        </authorList>
    </citation>
    <scope>NUCLEOTIDE SEQUENCE</scope>
    <source>
        <strain evidence="2">ChiGjej1B1-24693</strain>
    </source>
</reference>
<evidence type="ECO:0000313" key="2">
    <source>
        <dbReference type="EMBL" id="HIT74910.1"/>
    </source>
</evidence>
<comment type="caution">
    <text evidence="2">The sequence shown here is derived from an EMBL/GenBank/DDBJ whole genome shotgun (WGS) entry which is preliminary data.</text>
</comment>
<evidence type="ECO:0000313" key="3">
    <source>
        <dbReference type="Proteomes" id="UP000886842"/>
    </source>
</evidence>
<dbReference type="NCBIfam" id="TIGR03083">
    <property type="entry name" value="maleylpyruvate isomerase family mycothiol-dependent enzyme"/>
    <property type="match status" value="1"/>
</dbReference>
<reference evidence="2" key="2">
    <citation type="journal article" date="2021" name="PeerJ">
        <title>Extensive microbial diversity within the chicken gut microbiome revealed by metagenomics and culture.</title>
        <authorList>
            <person name="Gilroy R."/>
            <person name="Ravi A."/>
            <person name="Getino M."/>
            <person name="Pursley I."/>
            <person name="Horton D.L."/>
            <person name="Alikhan N.F."/>
            <person name="Baker D."/>
            <person name="Gharbi K."/>
            <person name="Hall N."/>
            <person name="Watson M."/>
            <person name="Adriaenssens E.M."/>
            <person name="Foster-Nyarko E."/>
            <person name="Jarju S."/>
            <person name="Secka A."/>
            <person name="Antonio M."/>
            <person name="Oren A."/>
            <person name="Chaudhuri R.R."/>
            <person name="La Ragione R."/>
            <person name="Hildebrand F."/>
            <person name="Pallen M.J."/>
        </authorList>
    </citation>
    <scope>NUCLEOTIDE SEQUENCE</scope>
    <source>
        <strain evidence="2">ChiGjej1B1-24693</strain>
    </source>
</reference>
<dbReference type="EMBL" id="DVLP01000148">
    <property type="protein sequence ID" value="HIT74910.1"/>
    <property type="molecule type" value="Genomic_DNA"/>
</dbReference>
<dbReference type="AlphaFoldDB" id="A0A9D1KLR2"/>
<protein>
    <submittedName>
        <fullName evidence="2">Maleylpyruvate isomerase family mycothiol-dependent enzyme</fullName>
    </submittedName>
</protein>
<dbReference type="Gene3D" id="1.20.120.450">
    <property type="entry name" value="dinb family like domain"/>
    <property type="match status" value="1"/>
</dbReference>
<dbReference type="Proteomes" id="UP000886842">
    <property type="component" value="Unassembled WGS sequence"/>
</dbReference>
<sequence length="189" mass="19865">VGTHIARQADGLRRLATGALDGIPGTMYASDTARDEEIAAGADRGGEELHTDLDTSAAELAETFDRVGAAGRWETTVTLRGGTEAPAHVLPSGRLTEVVLHHVDLDCGVELDSYDGDTLEAVLAWVAQRMGPRVSEPFEVVTENSRHRLGPANSEAPEVRGPVADVLGWLTGRATVSPEGAEAISPPPL</sequence>
<evidence type="ECO:0000259" key="1">
    <source>
        <dbReference type="Pfam" id="PF11716"/>
    </source>
</evidence>
<dbReference type="Pfam" id="PF11716">
    <property type="entry name" value="MDMPI_N"/>
    <property type="match status" value="1"/>
</dbReference>
<feature type="non-terminal residue" evidence="2">
    <location>
        <position position="1"/>
    </location>
</feature>
<dbReference type="GO" id="GO:0016853">
    <property type="term" value="F:isomerase activity"/>
    <property type="evidence" value="ECO:0007669"/>
    <property type="project" value="UniProtKB-KW"/>
</dbReference>
<dbReference type="SUPFAM" id="SSF109854">
    <property type="entry name" value="DinB/YfiT-like putative metalloenzymes"/>
    <property type="match status" value="1"/>
</dbReference>
<dbReference type="SUPFAM" id="SSF55718">
    <property type="entry name" value="SCP-like"/>
    <property type="match status" value="1"/>
</dbReference>
<gene>
    <name evidence="2" type="ORF">IAA98_04935</name>
</gene>
<dbReference type="InterPro" id="IPR034660">
    <property type="entry name" value="DinB/YfiT-like"/>
</dbReference>
<dbReference type="InterPro" id="IPR036527">
    <property type="entry name" value="SCP2_sterol-bd_dom_sf"/>
</dbReference>
<dbReference type="InterPro" id="IPR017517">
    <property type="entry name" value="Maleyloyr_isom"/>
</dbReference>
<proteinExistence type="predicted"/>
<name>A0A9D1KLR2_9ACTN</name>
<dbReference type="InterPro" id="IPR024344">
    <property type="entry name" value="MDMPI_metal-binding"/>
</dbReference>
<organism evidence="2 3">
    <name type="scientific">Candidatus Avipropionibacterium avicola</name>
    <dbReference type="NCBI Taxonomy" id="2840701"/>
    <lineage>
        <taxon>Bacteria</taxon>
        <taxon>Bacillati</taxon>
        <taxon>Actinomycetota</taxon>
        <taxon>Actinomycetes</taxon>
        <taxon>Propionibacteriales</taxon>
        <taxon>Propionibacteriaceae</taxon>
        <taxon>Propionibacteriaceae incertae sedis</taxon>
        <taxon>Candidatus Avipropionibacterium</taxon>
    </lineage>
</organism>
<keyword evidence="2" id="KW-0413">Isomerase</keyword>
<feature type="domain" description="Mycothiol-dependent maleylpyruvate isomerase metal-binding" evidence="1">
    <location>
        <begin position="3"/>
        <end position="105"/>
    </location>
</feature>